<dbReference type="AlphaFoldDB" id="A0A8I2H469"/>
<feature type="chain" id="PRO_5034679408" description="Outer membrane protein beta-barrel domain-containing protein" evidence="1">
    <location>
        <begin position="24"/>
        <end position="167"/>
    </location>
</feature>
<proteinExistence type="predicted"/>
<organism evidence="2 4">
    <name type="scientific">Pseudoalteromonas maricaloris</name>
    <dbReference type="NCBI Taxonomy" id="184924"/>
    <lineage>
        <taxon>Bacteria</taxon>
        <taxon>Pseudomonadati</taxon>
        <taxon>Pseudomonadota</taxon>
        <taxon>Gammaproteobacteria</taxon>
        <taxon>Alteromonadales</taxon>
        <taxon>Pseudoalteromonadaceae</taxon>
        <taxon>Pseudoalteromonas</taxon>
    </lineage>
</organism>
<protein>
    <recommendedName>
        <fullName evidence="6">Outer membrane protein beta-barrel domain-containing protein</fullName>
    </recommendedName>
</protein>
<accession>A0A8I2H469</accession>
<reference evidence="2" key="1">
    <citation type="submission" date="2019-10" db="EMBL/GenBank/DDBJ databases">
        <authorList>
            <person name="Paulsen S."/>
        </authorList>
    </citation>
    <scope>NUCLEOTIDE SEQUENCE</scope>
    <source>
        <strain evidence="2">LMG 19692</strain>
    </source>
</reference>
<evidence type="ECO:0000256" key="1">
    <source>
        <dbReference type="SAM" id="SignalP"/>
    </source>
</evidence>
<dbReference type="Proteomes" id="UP000646877">
    <property type="component" value="Unassembled WGS sequence"/>
</dbReference>
<keyword evidence="5" id="KW-1185">Reference proteome</keyword>
<reference evidence="3 5" key="2">
    <citation type="submission" date="2023-10" db="EMBL/GenBank/DDBJ databases">
        <title>To unveil natural product biosynthetic capacity in Pseudoalteromonas.</title>
        <authorList>
            <person name="Wang J."/>
        </authorList>
    </citation>
    <scope>NUCLEOTIDE SEQUENCE [LARGE SCALE GENOMIC DNA]</scope>
    <source>
        <strain evidence="3 5">DSM 15914</strain>
    </source>
</reference>
<dbReference type="EMBL" id="CP137579">
    <property type="protein sequence ID" value="WOX31092.1"/>
    <property type="molecule type" value="Genomic_DNA"/>
</dbReference>
<feature type="signal peptide" evidence="1">
    <location>
        <begin position="1"/>
        <end position="23"/>
    </location>
</feature>
<evidence type="ECO:0000313" key="4">
    <source>
        <dbReference type="Proteomes" id="UP000646877"/>
    </source>
</evidence>
<gene>
    <name evidence="2" type="ORF">F9Y85_15745</name>
    <name evidence="3" type="ORF">R5H13_19290</name>
</gene>
<evidence type="ECO:0000313" key="5">
    <source>
        <dbReference type="Proteomes" id="UP001304419"/>
    </source>
</evidence>
<keyword evidence="1" id="KW-0732">Signal</keyword>
<name>A0A8I2H469_9GAMM</name>
<dbReference type="EMBL" id="WEIA01000010">
    <property type="protein sequence ID" value="NLR22728.1"/>
    <property type="molecule type" value="Genomic_DNA"/>
</dbReference>
<evidence type="ECO:0008006" key="6">
    <source>
        <dbReference type="Google" id="ProtNLM"/>
    </source>
</evidence>
<dbReference type="RefSeq" id="WP_130127296.1">
    <property type="nucleotide sequence ID" value="NZ_CBCSDF010000009.1"/>
</dbReference>
<sequence>MFSSLIKTTFGISALLISTASVANSVDFSAGTGYPFFGQIELSLPQADSNSRWYGNYLLGLDDGFSVGYEKAISENNKHALGVVLGALGARDAGPVCKEEGTVCDIFEPLIDLFDSETTNGIGVSYSYYFTSINQPGWQVKLVAGYGESDRHNVERADGSLIFSYQF</sequence>
<evidence type="ECO:0000313" key="3">
    <source>
        <dbReference type="EMBL" id="WOX31092.1"/>
    </source>
</evidence>
<dbReference type="Proteomes" id="UP001304419">
    <property type="component" value="Chromosome 2"/>
</dbReference>
<evidence type="ECO:0000313" key="2">
    <source>
        <dbReference type="EMBL" id="NLR22728.1"/>
    </source>
</evidence>